<evidence type="ECO:0000313" key="1">
    <source>
        <dbReference type="EMBL" id="JAD24416.1"/>
    </source>
</evidence>
<organism evidence="1">
    <name type="scientific">Arundo donax</name>
    <name type="common">Giant reed</name>
    <name type="synonym">Donax arundinaceus</name>
    <dbReference type="NCBI Taxonomy" id="35708"/>
    <lineage>
        <taxon>Eukaryota</taxon>
        <taxon>Viridiplantae</taxon>
        <taxon>Streptophyta</taxon>
        <taxon>Embryophyta</taxon>
        <taxon>Tracheophyta</taxon>
        <taxon>Spermatophyta</taxon>
        <taxon>Magnoliopsida</taxon>
        <taxon>Liliopsida</taxon>
        <taxon>Poales</taxon>
        <taxon>Poaceae</taxon>
        <taxon>PACMAD clade</taxon>
        <taxon>Arundinoideae</taxon>
        <taxon>Arundineae</taxon>
        <taxon>Arundo</taxon>
    </lineage>
</organism>
<reference evidence="1" key="1">
    <citation type="submission" date="2014-09" db="EMBL/GenBank/DDBJ databases">
        <authorList>
            <person name="Magalhaes I.L.F."/>
            <person name="Oliveira U."/>
            <person name="Santos F.R."/>
            <person name="Vidigal T.H.D.A."/>
            <person name="Brescovit A.D."/>
            <person name="Santos A.J."/>
        </authorList>
    </citation>
    <scope>NUCLEOTIDE SEQUENCE</scope>
    <source>
        <tissue evidence="1">Shoot tissue taken approximately 20 cm above the soil surface</tissue>
    </source>
</reference>
<dbReference type="EMBL" id="GBRH01273479">
    <property type="protein sequence ID" value="JAD24416.1"/>
    <property type="molecule type" value="Transcribed_RNA"/>
</dbReference>
<name>A0A0A8YEB6_ARUDO</name>
<sequence>MQSAAERFRVTKIMLSMRTLLILTLVAKDSWLS</sequence>
<protein>
    <submittedName>
        <fullName evidence="1">Uncharacterized protein</fullName>
    </submittedName>
</protein>
<dbReference type="AlphaFoldDB" id="A0A0A8YEB6"/>
<proteinExistence type="predicted"/>
<reference evidence="1" key="2">
    <citation type="journal article" date="2015" name="Data Brief">
        <title>Shoot transcriptome of the giant reed, Arundo donax.</title>
        <authorList>
            <person name="Barrero R.A."/>
            <person name="Guerrero F.D."/>
            <person name="Moolhuijzen P."/>
            <person name="Goolsby J.A."/>
            <person name="Tidwell J."/>
            <person name="Bellgard S.E."/>
            <person name="Bellgard M.I."/>
        </authorList>
    </citation>
    <scope>NUCLEOTIDE SEQUENCE</scope>
    <source>
        <tissue evidence="1">Shoot tissue taken approximately 20 cm above the soil surface</tissue>
    </source>
</reference>
<accession>A0A0A8YEB6</accession>